<keyword evidence="2" id="KW-1185">Reference proteome</keyword>
<name>A0A9W7AQJ2_9STRA</name>
<evidence type="ECO:0000313" key="1">
    <source>
        <dbReference type="EMBL" id="GMH73298.1"/>
    </source>
</evidence>
<dbReference type="OrthoDB" id="10474304at2759"/>
<reference evidence="2" key="1">
    <citation type="journal article" date="2023" name="Commun. Biol.">
        <title>Genome analysis of Parmales, the sister group of diatoms, reveals the evolutionary specialization of diatoms from phago-mixotrophs to photoautotrophs.</title>
        <authorList>
            <person name="Ban H."/>
            <person name="Sato S."/>
            <person name="Yoshikawa S."/>
            <person name="Yamada K."/>
            <person name="Nakamura Y."/>
            <person name="Ichinomiya M."/>
            <person name="Sato N."/>
            <person name="Blanc-Mathieu R."/>
            <person name="Endo H."/>
            <person name="Kuwata A."/>
            <person name="Ogata H."/>
        </authorList>
    </citation>
    <scope>NUCLEOTIDE SEQUENCE [LARGE SCALE GENOMIC DNA]</scope>
    <source>
        <strain evidence="2">NIES 3700</strain>
    </source>
</reference>
<dbReference type="Proteomes" id="UP001165122">
    <property type="component" value="Unassembled WGS sequence"/>
</dbReference>
<accession>A0A9W7AQJ2</accession>
<evidence type="ECO:0000313" key="2">
    <source>
        <dbReference type="Proteomes" id="UP001165122"/>
    </source>
</evidence>
<protein>
    <submittedName>
        <fullName evidence="1">Uncharacterized protein</fullName>
    </submittedName>
</protein>
<comment type="caution">
    <text evidence="1">The sequence shown here is derived from an EMBL/GenBank/DDBJ whole genome shotgun (WGS) entry which is preliminary data.</text>
</comment>
<sequence>MSYPLDQPHIISGSLSSPSFLTPYNSSSTSFDESLGGSSNLFRSIKLREKNRLLGITPKSVSVKRVVSPDNEAGIGMSKCKTEENKRKEGILNYSKTVRTPSSRKGIKTAVTKGKRKALGDLSNVNKGSVETENEDEMNPSPSLNCILFKKLLPNKLVEFLLYANGKRLTKLTSSTKILEVHIGDDSNVSLMTDDGITLLPNAFEIVNGKEKGDKHLLKIPDTHDRDSVYSKWLSALRGSICTCILLSSLNTSAISVEGIKISIAKCVTLHKMVDDDKLKFAYSVLKYLRRVEELEEFIKRKDPGGHTRIYCKIERLESLMSEAHSYLDKTSLRSFKPYMYLKEYFEGSGGDLVKAGELVRGTEDLKR</sequence>
<proteinExistence type="predicted"/>
<organism evidence="1 2">
    <name type="scientific">Triparma laevis f. longispina</name>
    <dbReference type="NCBI Taxonomy" id="1714387"/>
    <lineage>
        <taxon>Eukaryota</taxon>
        <taxon>Sar</taxon>
        <taxon>Stramenopiles</taxon>
        <taxon>Ochrophyta</taxon>
        <taxon>Bolidophyceae</taxon>
        <taxon>Parmales</taxon>
        <taxon>Triparmaceae</taxon>
        <taxon>Triparma</taxon>
    </lineage>
</organism>
<dbReference type="EMBL" id="BRXW01000672">
    <property type="protein sequence ID" value="GMH73298.1"/>
    <property type="molecule type" value="Genomic_DNA"/>
</dbReference>
<dbReference type="AlphaFoldDB" id="A0A9W7AQJ2"/>
<gene>
    <name evidence="1" type="ORF">TrLO_g1002</name>
</gene>